<dbReference type="Pfam" id="PF13614">
    <property type="entry name" value="AAA_31"/>
    <property type="match status" value="1"/>
</dbReference>
<dbReference type="EMBL" id="QXCT01000002">
    <property type="protein sequence ID" value="MDW9257284.1"/>
    <property type="molecule type" value="Genomic_DNA"/>
</dbReference>
<proteinExistence type="predicted"/>
<dbReference type="Gene3D" id="3.40.50.300">
    <property type="entry name" value="P-loop containing nucleotide triphosphate hydrolases"/>
    <property type="match status" value="1"/>
</dbReference>
<feature type="domain" description="AAA" evidence="1">
    <location>
        <begin position="45"/>
        <end position="95"/>
    </location>
</feature>
<dbReference type="RefSeq" id="WP_318826218.1">
    <property type="nucleotide sequence ID" value="NZ_QXCT01000002.1"/>
</dbReference>
<dbReference type="PANTHER" id="PTHR13696:SF99">
    <property type="entry name" value="COBYRINIC ACID AC-DIAMIDE SYNTHASE"/>
    <property type="match status" value="1"/>
</dbReference>
<dbReference type="SUPFAM" id="SSF52540">
    <property type="entry name" value="P-loop containing nucleoside triphosphate hydrolases"/>
    <property type="match status" value="1"/>
</dbReference>
<dbReference type="Proteomes" id="UP001272137">
    <property type="component" value="Unassembled WGS sequence"/>
</dbReference>
<dbReference type="InterPro" id="IPR027417">
    <property type="entry name" value="P-loop_NTPase"/>
</dbReference>
<sequence length="267" mass="29909">MDLIAGDFWLNIYADSLNVGNDLLMGSGLSRYVALRKIVAAAEAKARLPYDYVIVDLPPSFGALVRASFYSSDYYLVPCTSDNFSVYCVGLIGQMVPSFIADWDIGLTRFKATNPHFDEFDSLGSPVFAGWIFNGFDTARKRRTSSEIRDGVQPGDKEMLQADRTMHDRVAKAVQDDLVVPLQSRISRYAPVAAGAPANYRIGDIEDANVLIQNSLWLSVPLGDLDQHDQVVSLRDRRKWADNQIEQIQLFQQKFSEAAQEVIRMCK</sequence>
<evidence type="ECO:0000259" key="1">
    <source>
        <dbReference type="Pfam" id="PF13614"/>
    </source>
</evidence>
<comment type="caution">
    <text evidence="2">The sequence shown here is derived from an EMBL/GenBank/DDBJ whole genome shotgun (WGS) entry which is preliminary data.</text>
</comment>
<dbReference type="InterPro" id="IPR025669">
    <property type="entry name" value="AAA_dom"/>
</dbReference>
<evidence type="ECO:0000313" key="3">
    <source>
        <dbReference type="Proteomes" id="UP001272137"/>
    </source>
</evidence>
<organism evidence="2 3">
    <name type="scientific">Burkholderia thailandensis</name>
    <dbReference type="NCBI Taxonomy" id="57975"/>
    <lineage>
        <taxon>Bacteria</taxon>
        <taxon>Pseudomonadati</taxon>
        <taxon>Pseudomonadota</taxon>
        <taxon>Betaproteobacteria</taxon>
        <taxon>Burkholderiales</taxon>
        <taxon>Burkholderiaceae</taxon>
        <taxon>Burkholderia</taxon>
        <taxon>pseudomallei group</taxon>
    </lineage>
</organism>
<dbReference type="InterPro" id="IPR050678">
    <property type="entry name" value="DNA_Partitioning_ATPase"/>
</dbReference>
<evidence type="ECO:0000313" key="2">
    <source>
        <dbReference type="EMBL" id="MDW9257284.1"/>
    </source>
</evidence>
<reference evidence="2" key="1">
    <citation type="submission" date="2018-08" db="EMBL/GenBank/DDBJ databases">
        <title>Identification of Burkholderia cepacia strains that express a Burkholderia pseudomallei-like capsular polysaccharide.</title>
        <authorList>
            <person name="Burtnick M.N."/>
            <person name="Vongsouvath M."/>
            <person name="Newton P."/>
            <person name="Wuthiekanun V."/>
            <person name="Limmathurotsakul D."/>
            <person name="Brett P.J."/>
            <person name="Chantratita N."/>
            <person name="Dance D.A."/>
        </authorList>
    </citation>
    <scope>NUCLEOTIDE SEQUENCE</scope>
    <source>
        <strain evidence="2">SBXCC001</strain>
    </source>
</reference>
<name>A0AAW9D5N1_BURTH</name>
<accession>A0AAW9D5N1</accession>
<protein>
    <submittedName>
        <fullName evidence="2">CobQ/CobB/MinD/ParA nucleotide binding domain protein</fullName>
    </submittedName>
</protein>
<dbReference type="PANTHER" id="PTHR13696">
    <property type="entry name" value="P-LOOP CONTAINING NUCLEOSIDE TRIPHOSPHATE HYDROLASE"/>
    <property type="match status" value="1"/>
</dbReference>
<dbReference type="AlphaFoldDB" id="A0AAW9D5N1"/>
<gene>
    <name evidence="2" type="ORF">C7S16_3487</name>
</gene>